<keyword evidence="2" id="KW-0808">Transferase</keyword>
<keyword evidence="6" id="KW-1185">Reference proteome</keyword>
<accession>A0ABS2AK50</accession>
<keyword evidence="3" id="KW-0949">S-adenosyl-L-methionine</keyword>
<feature type="domain" description="Methyltransferase" evidence="4">
    <location>
        <begin position="329"/>
        <end position="419"/>
    </location>
</feature>
<keyword evidence="1 5" id="KW-0489">Methyltransferase</keyword>
<protein>
    <submittedName>
        <fullName evidence="5">Class I SAM-dependent methyltransferase</fullName>
    </submittedName>
</protein>
<evidence type="ECO:0000256" key="1">
    <source>
        <dbReference type="ARBA" id="ARBA00022603"/>
    </source>
</evidence>
<dbReference type="SUPFAM" id="SSF53335">
    <property type="entry name" value="S-adenosyl-L-methionine-dependent methyltransferases"/>
    <property type="match status" value="1"/>
</dbReference>
<dbReference type="PANTHER" id="PTHR43464">
    <property type="entry name" value="METHYLTRANSFERASE"/>
    <property type="match status" value="1"/>
</dbReference>
<evidence type="ECO:0000256" key="2">
    <source>
        <dbReference type="ARBA" id="ARBA00022679"/>
    </source>
</evidence>
<evidence type="ECO:0000313" key="6">
    <source>
        <dbReference type="Proteomes" id="UP000632138"/>
    </source>
</evidence>
<evidence type="ECO:0000256" key="3">
    <source>
        <dbReference type="ARBA" id="ARBA00022691"/>
    </source>
</evidence>
<dbReference type="Gene3D" id="3.40.50.150">
    <property type="entry name" value="Vaccinia Virus protein VP39"/>
    <property type="match status" value="1"/>
</dbReference>
<proteinExistence type="predicted"/>
<dbReference type="RefSeq" id="WP_203380196.1">
    <property type="nucleotide sequence ID" value="NZ_JAENHP010000013.1"/>
</dbReference>
<evidence type="ECO:0000313" key="5">
    <source>
        <dbReference type="EMBL" id="MBM2620220.1"/>
    </source>
</evidence>
<evidence type="ECO:0000259" key="4">
    <source>
        <dbReference type="Pfam" id="PF13649"/>
    </source>
</evidence>
<gene>
    <name evidence="5" type="ORF">JIG36_32365</name>
</gene>
<dbReference type="CDD" id="cd02440">
    <property type="entry name" value="AdoMet_MTases"/>
    <property type="match status" value="1"/>
</dbReference>
<organism evidence="5 6">
    <name type="scientific">Paractinoplanes ovalisporus</name>
    <dbReference type="NCBI Taxonomy" id="2810368"/>
    <lineage>
        <taxon>Bacteria</taxon>
        <taxon>Bacillati</taxon>
        <taxon>Actinomycetota</taxon>
        <taxon>Actinomycetes</taxon>
        <taxon>Micromonosporales</taxon>
        <taxon>Micromonosporaceae</taxon>
        <taxon>Paractinoplanes</taxon>
    </lineage>
</organism>
<sequence length="521" mass="57052">METVHTAVTRELLAAGWTHAGAGDWAVALRSPDGCRAARISPFDPVGPYTAALYREAAHTRQVPRLFEHRRLDGGGDLQILEWLDPVPEPEAAAFLRSIAAGEPEVAELAGIVRRVHERARRELPWCGPLDTNPANVMRGDDGRLVMIDPYYADGPALYATAAREPEVVAARIPENERRYMTEIPLASSGPWKPAEREAMRAGLAAADRRPFDDQLITDPAEPGVEAADRRPFYDQLITGPAGPWVEAADRRPFYDQLITGPAGPWVEAADRRPFYDQLITDPAEPWVEAADRRPFYARHAGFYDQLITDPAGPWVEAVDRELGGPAAVLDAGCGTGRHAAGLIARGHRVDLVDASADLLAIAAARCPGSRATRADLRHLKTEPVYDAVTCRGVLNDLITDDERRAALRSLTGSLRAGGFLLLDVREREGSRRRADGSAKVRRAGPLTFTSRTTWDSGLLRVAETYDLDGQTTHHEFTMRPWTEEELRAGLSGCGLDAVRVEPGIGRRTPDRLYVVAGPRS</sequence>
<dbReference type="PANTHER" id="PTHR43464:SF19">
    <property type="entry name" value="UBIQUINONE BIOSYNTHESIS O-METHYLTRANSFERASE, MITOCHONDRIAL"/>
    <property type="match status" value="1"/>
</dbReference>
<reference evidence="5 6" key="1">
    <citation type="submission" date="2021-01" db="EMBL/GenBank/DDBJ databases">
        <title>Actinoplanes sp. nov. LDG1-06 isolated from lichen.</title>
        <authorList>
            <person name="Saeng-In P."/>
            <person name="Phongsopitanun W."/>
            <person name="Kanchanasin P."/>
            <person name="Yuki M."/>
            <person name="Kudo T."/>
            <person name="Ohkuma M."/>
            <person name="Tanasupawat S."/>
        </authorList>
    </citation>
    <scope>NUCLEOTIDE SEQUENCE [LARGE SCALE GENOMIC DNA]</scope>
    <source>
        <strain evidence="5 6">LDG1-06</strain>
    </source>
</reference>
<dbReference type="InterPro" id="IPR029063">
    <property type="entry name" value="SAM-dependent_MTases_sf"/>
</dbReference>
<dbReference type="GO" id="GO:0008168">
    <property type="term" value="F:methyltransferase activity"/>
    <property type="evidence" value="ECO:0007669"/>
    <property type="project" value="UniProtKB-KW"/>
</dbReference>
<dbReference type="Pfam" id="PF13649">
    <property type="entry name" value="Methyltransf_25"/>
    <property type="match status" value="1"/>
</dbReference>
<dbReference type="Proteomes" id="UP000632138">
    <property type="component" value="Unassembled WGS sequence"/>
</dbReference>
<name>A0ABS2AK50_9ACTN</name>
<dbReference type="InterPro" id="IPR041698">
    <property type="entry name" value="Methyltransf_25"/>
</dbReference>
<dbReference type="EMBL" id="JAENHP010000013">
    <property type="protein sequence ID" value="MBM2620220.1"/>
    <property type="molecule type" value="Genomic_DNA"/>
</dbReference>
<comment type="caution">
    <text evidence="5">The sequence shown here is derived from an EMBL/GenBank/DDBJ whole genome shotgun (WGS) entry which is preliminary data.</text>
</comment>
<dbReference type="Gene3D" id="2.20.130.10">
    <property type="entry name" value="CAC2371-like domains"/>
    <property type="match status" value="1"/>
</dbReference>
<dbReference type="GO" id="GO:0032259">
    <property type="term" value="P:methylation"/>
    <property type="evidence" value="ECO:0007669"/>
    <property type="project" value="UniProtKB-KW"/>
</dbReference>